<dbReference type="OrthoDB" id="425534at2759"/>
<proteinExistence type="predicted"/>
<dbReference type="SUPFAM" id="SSF53474">
    <property type="entry name" value="alpha/beta-Hydrolases"/>
    <property type="match status" value="1"/>
</dbReference>
<keyword evidence="5" id="KW-1185">Reference proteome</keyword>
<dbReference type="Pfam" id="PF00561">
    <property type="entry name" value="Abhydrolase_1"/>
    <property type="match status" value="1"/>
</dbReference>
<name>A0A3E2H691_SCYLI</name>
<reference evidence="4 5" key="1">
    <citation type="submission" date="2018-05" db="EMBL/GenBank/DDBJ databases">
        <title>Draft genome sequence of Scytalidium lignicola DSM 105466, a ubiquitous saprotrophic fungus.</title>
        <authorList>
            <person name="Buettner E."/>
            <person name="Gebauer A.M."/>
            <person name="Hofrichter M."/>
            <person name="Liers C."/>
            <person name="Kellner H."/>
        </authorList>
    </citation>
    <scope>NUCLEOTIDE SEQUENCE [LARGE SCALE GENOMIC DNA]</scope>
    <source>
        <strain evidence="4 5">DSM 105466</strain>
    </source>
</reference>
<feature type="signal peptide" evidence="1">
    <location>
        <begin position="1"/>
        <end position="21"/>
    </location>
</feature>
<evidence type="ECO:0000259" key="2">
    <source>
        <dbReference type="Pfam" id="PF00561"/>
    </source>
</evidence>
<dbReference type="EMBL" id="NCSJ02000147">
    <property type="protein sequence ID" value="RFU28898.1"/>
    <property type="molecule type" value="Genomic_DNA"/>
</dbReference>
<evidence type="ECO:0000313" key="5">
    <source>
        <dbReference type="Proteomes" id="UP000258309"/>
    </source>
</evidence>
<evidence type="ECO:0000256" key="1">
    <source>
        <dbReference type="SAM" id="SignalP"/>
    </source>
</evidence>
<dbReference type="Pfam" id="PF08386">
    <property type="entry name" value="Abhydrolase_4"/>
    <property type="match status" value="1"/>
</dbReference>
<feature type="domain" description="Peptidase S33 tripeptidyl aminopeptidase-like C-terminal" evidence="3">
    <location>
        <begin position="405"/>
        <end position="493"/>
    </location>
</feature>
<dbReference type="Proteomes" id="UP000258309">
    <property type="component" value="Unassembled WGS sequence"/>
</dbReference>
<organism evidence="4 5">
    <name type="scientific">Scytalidium lignicola</name>
    <name type="common">Hyphomycete</name>
    <dbReference type="NCBI Taxonomy" id="5539"/>
    <lineage>
        <taxon>Eukaryota</taxon>
        <taxon>Fungi</taxon>
        <taxon>Dikarya</taxon>
        <taxon>Ascomycota</taxon>
        <taxon>Pezizomycotina</taxon>
        <taxon>Leotiomycetes</taxon>
        <taxon>Leotiomycetes incertae sedis</taxon>
        <taxon>Scytalidium</taxon>
    </lineage>
</organism>
<feature type="domain" description="AB hydrolase-1" evidence="2">
    <location>
        <begin position="126"/>
        <end position="280"/>
    </location>
</feature>
<evidence type="ECO:0008006" key="6">
    <source>
        <dbReference type="Google" id="ProtNLM"/>
    </source>
</evidence>
<accession>A0A3E2H691</accession>
<feature type="chain" id="PRO_5017597716" description="AB hydrolase-1 domain-containing protein" evidence="1">
    <location>
        <begin position="22"/>
        <end position="537"/>
    </location>
</feature>
<dbReference type="OMA" id="RNDCTTA"/>
<evidence type="ECO:0000313" key="4">
    <source>
        <dbReference type="EMBL" id="RFU28898.1"/>
    </source>
</evidence>
<dbReference type="InterPro" id="IPR029058">
    <property type="entry name" value="AB_hydrolase_fold"/>
</dbReference>
<dbReference type="InterPro" id="IPR000073">
    <property type="entry name" value="AB_hydrolase_1"/>
</dbReference>
<evidence type="ECO:0000259" key="3">
    <source>
        <dbReference type="Pfam" id="PF08386"/>
    </source>
</evidence>
<sequence length="537" mass="58426">MNLSLFPLILALLSSPSLAQADAPSKIRWTDCAKSVPGPTTSSTFNISAIDLTNLPTTLHCGQLDVPMDYSKPFCETNMITLGLAMYRPATPKGVLFFNPGGTDAGVVVAWEVALNATQAFDGLLDFGLLMLDIRGTFSSNQLNVSLDTLTPLFGPYPTTQSEFDTIKNVSATAIQSWIVNSSPPGIIQHVGTKEVVRDYEQVRKALGYEKINFLGASYGSFRAAQYAATFPERVDHFVLDSVTPHGRSFFQQAQDDIAATNRLMQRADAYCLNDASCPFHGKGKGSVLKAYKQVLATARQTPFFIPECVNTTICYPYATDLDVQTLMLGNLLAAPDFPAIFNGIYAALNGDGSFFANGPSSLESVVAMPLLCNDYEYERNFKTFRMSLEQGLKNDITGIGQTQTWLIQLMCSAWPFPVPSSKPLDVNKKMLLVTADFDASAPTEWTTFAWEQAPSSTLVVRHGDDHVSFLLVDQPSTKITKAFLNTGILPVAQESEFVSVYTPGMTRKPISNPYLVPVGALAGDVDSGNVTVEVPF</sequence>
<dbReference type="AlphaFoldDB" id="A0A3E2H691"/>
<keyword evidence="1" id="KW-0732">Signal</keyword>
<dbReference type="InterPro" id="IPR013595">
    <property type="entry name" value="Pept_S33_TAP-like_C"/>
</dbReference>
<comment type="caution">
    <text evidence="4">The sequence shown here is derived from an EMBL/GenBank/DDBJ whole genome shotgun (WGS) entry which is preliminary data.</text>
</comment>
<protein>
    <recommendedName>
        <fullName evidence="6">AB hydrolase-1 domain-containing protein</fullName>
    </recommendedName>
</protein>
<dbReference type="Gene3D" id="3.40.50.1820">
    <property type="entry name" value="alpha/beta hydrolase"/>
    <property type="match status" value="1"/>
</dbReference>
<feature type="non-terminal residue" evidence="4">
    <location>
        <position position="1"/>
    </location>
</feature>
<feature type="non-terminal residue" evidence="4">
    <location>
        <position position="537"/>
    </location>
</feature>
<gene>
    <name evidence="4" type="ORF">B7463_g7452</name>
</gene>